<feature type="compositionally biased region" description="Low complexity" evidence="7">
    <location>
        <begin position="669"/>
        <end position="687"/>
    </location>
</feature>
<feature type="compositionally biased region" description="Basic and acidic residues" evidence="7">
    <location>
        <begin position="125"/>
        <end position="134"/>
    </location>
</feature>
<dbReference type="Gene3D" id="3.30.565.10">
    <property type="entry name" value="Histidine kinase-like ATPase, C-terminal domain"/>
    <property type="match status" value="1"/>
</dbReference>
<evidence type="ECO:0000259" key="8">
    <source>
        <dbReference type="PROSITE" id="PS50109"/>
    </source>
</evidence>
<feature type="region of interest" description="Disordered" evidence="7">
    <location>
        <begin position="654"/>
        <end position="760"/>
    </location>
</feature>
<dbReference type="InterPro" id="IPR003594">
    <property type="entry name" value="HATPase_dom"/>
</dbReference>
<dbReference type="InterPro" id="IPR005467">
    <property type="entry name" value="His_kinase_dom"/>
</dbReference>
<dbReference type="EMBL" id="JBBDHD010000037">
    <property type="protein sequence ID" value="MFH7596754.1"/>
    <property type="molecule type" value="Genomic_DNA"/>
</dbReference>
<evidence type="ECO:0000259" key="9">
    <source>
        <dbReference type="PROSITE" id="PS50906"/>
    </source>
</evidence>
<comment type="catalytic activity">
    <reaction evidence="1">
        <text>ATP + protein L-histidine = ADP + protein N-phospho-L-histidine.</text>
        <dbReference type="EC" id="2.7.13.3"/>
    </reaction>
</comment>
<dbReference type="InterPro" id="IPR010910">
    <property type="entry name" value="Nitrate/nitrite_sensing_bac"/>
</dbReference>
<protein>
    <recommendedName>
        <fullName evidence="2">histidine kinase</fullName>
        <ecNumber evidence="2">2.7.13.3</ecNumber>
    </recommendedName>
</protein>
<evidence type="ECO:0000256" key="4">
    <source>
        <dbReference type="ARBA" id="ARBA00022679"/>
    </source>
</evidence>
<evidence type="ECO:0000313" key="11">
    <source>
        <dbReference type="Proteomes" id="UP001610631"/>
    </source>
</evidence>
<keyword evidence="3" id="KW-0597">Phosphoprotein</keyword>
<dbReference type="InterPro" id="IPR050980">
    <property type="entry name" value="2C_sensor_his_kinase"/>
</dbReference>
<dbReference type="EC" id="2.7.13.3" evidence="2"/>
<evidence type="ECO:0000256" key="1">
    <source>
        <dbReference type="ARBA" id="ARBA00000085"/>
    </source>
</evidence>
<feature type="compositionally biased region" description="Basic and acidic residues" evidence="7">
    <location>
        <begin position="707"/>
        <end position="722"/>
    </location>
</feature>
<dbReference type="Pfam" id="PF02518">
    <property type="entry name" value="HATPase_c"/>
    <property type="match status" value="1"/>
</dbReference>
<sequence length="782" mass="84492">MAPEGPPSPPPVRRRRTVRLRTMLVCLAVVPTVAMGTQTALTAQRLLAQSEHLRADVEAGRQVGVPLVKLMNELQAERAMAAARWAGSPVTDEALRDKRADTDRAAAEFRRIRPSDSDPAQGSEKAPDGTDEGRLAAVDGRLDLLTAYRRRVDSHSGSAEQVVGYYTGVIDDIIRAYQDEFSHAEDAELAQESRPAVSLFSATEMVAREDTAFALAGPSRELAATGFSQFLDAVGTHRYLYDTWIVPYLPPAELALYDKLTASDAWQAKLRIENAVIANHKDTPTGVKLPADVGDWPAAYRTFAPRLAELNTDRARSVFAAADAKASELEAEVSWLIAASGGALLLVTAVVVLTTRSVLRRLNRLHSRTVALAEETLPDVVARLQRGEAVDESALPAVRGRQDEVGQIADAFARVVAASVDGHRQLAAERHGFGLFASGIASRTGNLVSRQLSLTEDLQDTFGHDEALLARLMRSDQLTVGMRRQIENLLILAGGEIPDPHTDPMRVADLLREAAAEVEDFRRIERQALDEASVQPHAISQISHLLAELLDNATRFSPPRSKVVVRAELVADGLSVEIEDRGPRVSPAGYEAMNERLHSAPPYAVLAENAHRLGLFVVGHLADQLQARVTLRRSVYGGTAAVVILPGALLTPAADPPRPGRAPRPAAAPEPAAESESESVPVPVRIPVRGRTPEAEPEAAPAPVPPRPERALPTRSEARADARPALPERVPQTHLTRQLRGPRAPEPEGGRDAATPEEVADAWADYEEGTRKVEAELGADQP</sequence>
<feature type="compositionally biased region" description="Pro residues" evidence="7">
    <location>
        <begin position="654"/>
        <end position="668"/>
    </location>
</feature>
<feature type="region of interest" description="Disordered" evidence="7">
    <location>
        <begin position="109"/>
        <end position="134"/>
    </location>
</feature>
<reference evidence="10 11" key="1">
    <citation type="submission" date="2024-03" db="EMBL/GenBank/DDBJ databases">
        <title>Whole genome sequencing of Streptomyces racemochromogenes, to identify antimicrobial biosynthetic gene clusters.</title>
        <authorList>
            <person name="Suryawanshi P."/>
            <person name="Krishnaraj P.U."/>
            <person name="Arun Y.P."/>
            <person name="Suryawanshi M.P."/>
            <person name="Rakshit O."/>
        </authorList>
    </citation>
    <scope>NUCLEOTIDE SEQUENCE [LARGE SCALE GENOMIC DNA]</scope>
    <source>
        <strain evidence="10 11">AUDT626</strain>
    </source>
</reference>
<proteinExistence type="predicted"/>
<evidence type="ECO:0000256" key="5">
    <source>
        <dbReference type="ARBA" id="ARBA00022777"/>
    </source>
</evidence>
<dbReference type="Proteomes" id="UP001610631">
    <property type="component" value="Unassembled WGS sequence"/>
</dbReference>
<keyword evidence="4" id="KW-0808">Transferase</keyword>
<feature type="domain" description="NIT" evidence="9">
    <location>
        <begin position="65"/>
        <end position="325"/>
    </location>
</feature>
<dbReference type="PANTHER" id="PTHR44936">
    <property type="entry name" value="SENSOR PROTEIN CREC"/>
    <property type="match status" value="1"/>
</dbReference>
<keyword evidence="6" id="KW-0902">Two-component regulatory system</keyword>
<evidence type="ECO:0000256" key="2">
    <source>
        <dbReference type="ARBA" id="ARBA00012438"/>
    </source>
</evidence>
<evidence type="ECO:0000256" key="7">
    <source>
        <dbReference type="SAM" id="MobiDB-lite"/>
    </source>
</evidence>
<dbReference type="SMART" id="SM00387">
    <property type="entry name" value="HATPase_c"/>
    <property type="match status" value="1"/>
</dbReference>
<organism evidence="10 11">
    <name type="scientific">Streptomyces racemochromogenes</name>
    <dbReference type="NCBI Taxonomy" id="67353"/>
    <lineage>
        <taxon>Bacteria</taxon>
        <taxon>Bacillati</taxon>
        <taxon>Actinomycetota</taxon>
        <taxon>Actinomycetes</taxon>
        <taxon>Kitasatosporales</taxon>
        <taxon>Streptomycetaceae</taxon>
        <taxon>Streptomyces</taxon>
    </lineage>
</organism>
<evidence type="ECO:0000313" key="10">
    <source>
        <dbReference type="EMBL" id="MFH7596754.1"/>
    </source>
</evidence>
<evidence type="ECO:0000256" key="6">
    <source>
        <dbReference type="ARBA" id="ARBA00023012"/>
    </source>
</evidence>
<dbReference type="RefSeq" id="WP_395510567.1">
    <property type="nucleotide sequence ID" value="NZ_JBBDHD010000037.1"/>
</dbReference>
<dbReference type="SUPFAM" id="SSF55874">
    <property type="entry name" value="ATPase domain of HSP90 chaperone/DNA topoisomerase II/histidine kinase"/>
    <property type="match status" value="1"/>
</dbReference>
<name>A0ABW7PED9_9ACTN</name>
<evidence type="ECO:0000256" key="3">
    <source>
        <dbReference type="ARBA" id="ARBA00022553"/>
    </source>
</evidence>
<dbReference type="PANTHER" id="PTHR44936:SF9">
    <property type="entry name" value="SENSOR PROTEIN CREC"/>
    <property type="match status" value="1"/>
</dbReference>
<dbReference type="InterPro" id="IPR036890">
    <property type="entry name" value="HATPase_C_sf"/>
</dbReference>
<dbReference type="Gene3D" id="6.10.340.10">
    <property type="match status" value="1"/>
</dbReference>
<keyword evidence="11" id="KW-1185">Reference proteome</keyword>
<dbReference type="PROSITE" id="PS50109">
    <property type="entry name" value="HIS_KIN"/>
    <property type="match status" value="1"/>
</dbReference>
<accession>A0ABW7PED9</accession>
<dbReference type="InterPro" id="IPR013587">
    <property type="entry name" value="Nitrate/nitrite_sensing"/>
</dbReference>
<keyword evidence="5" id="KW-0418">Kinase</keyword>
<feature type="domain" description="Histidine kinase" evidence="8">
    <location>
        <begin position="541"/>
        <end position="649"/>
    </location>
</feature>
<dbReference type="PROSITE" id="PS50906">
    <property type="entry name" value="NIT"/>
    <property type="match status" value="1"/>
</dbReference>
<dbReference type="Pfam" id="PF08376">
    <property type="entry name" value="NIT"/>
    <property type="match status" value="1"/>
</dbReference>
<comment type="caution">
    <text evidence="10">The sequence shown here is derived from an EMBL/GenBank/DDBJ whole genome shotgun (WGS) entry which is preliminary data.</text>
</comment>
<gene>
    <name evidence="10" type="ORF">WDV06_16880</name>
</gene>